<comment type="similarity">
    <text evidence="2 8">Belongs to the class-D beta-lactamase family.</text>
</comment>
<dbReference type="InterPro" id="IPR012338">
    <property type="entry name" value="Beta-lactam/transpept-like"/>
</dbReference>
<name>A0A3E0I1R4_9FLAO</name>
<feature type="domain" description="Penicillin-binding protein transpeptidase" evidence="9">
    <location>
        <begin position="72"/>
        <end position="251"/>
    </location>
</feature>
<dbReference type="InterPro" id="IPR050515">
    <property type="entry name" value="Beta-lactam/transpept"/>
</dbReference>
<keyword evidence="5 8" id="KW-0378">Hydrolase</keyword>
<evidence type="ECO:0000256" key="6">
    <source>
        <dbReference type="ARBA" id="ARBA00023251"/>
    </source>
</evidence>
<dbReference type="GO" id="GO:0008800">
    <property type="term" value="F:beta-lactamase activity"/>
    <property type="evidence" value="ECO:0007669"/>
    <property type="project" value="UniProtKB-UniRule"/>
</dbReference>
<dbReference type="GO" id="GO:0008658">
    <property type="term" value="F:penicillin binding"/>
    <property type="evidence" value="ECO:0007669"/>
    <property type="project" value="InterPro"/>
</dbReference>
<protein>
    <recommendedName>
        <fullName evidence="3 8">Beta-lactamase</fullName>
        <ecNumber evidence="3 8">3.5.2.6</ecNumber>
    </recommendedName>
</protein>
<dbReference type="NCBIfam" id="NF012161">
    <property type="entry name" value="bla_class_D_main"/>
    <property type="match status" value="1"/>
</dbReference>
<dbReference type="InterPro" id="IPR001460">
    <property type="entry name" value="PCN-bd_Tpept"/>
</dbReference>
<dbReference type="PANTHER" id="PTHR30627">
    <property type="entry name" value="PEPTIDOGLYCAN D,D-TRANSPEPTIDASE"/>
    <property type="match status" value="1"/>
</dbReference>
<proteinExistence type="inferred from homology"/>
<reference evidence="10 11" key="1">
    <citation type="submission" date="2018-08" db="EMBL/GenBank/DDBJ databases">
        <title>Genomic Encyclopedia of Type Strains, Phase IV (KMG-IV): sequencing the most valuable type-strain genomes for metagenomic binning, comparative biology and taxonomic classification.</title>
        <authorList>
            <person name="Goeker M."/>
        </authorList>
    </citation>
    <scope>NUCLEOTIDE SEQUENCE [LARGE SCALE GENOMIC DNA]</scope>
    <source>
        <strain evidence="10 11">DSM 18841</strain>
    </source>
</reference>
<dbReference type="PROSITE" id="PS00337">
    <property type="entry name" value="BETA_LACTAMASE_D"/>
    <property type="match status" value="1"/>
</dbReference>
<dbReference type="Pfam" id="PF00905">
    <property type="entry name" value="Transpeptidase"/>
    <property type="match status" value="1"/>
</dbReference>
<keyword evidence="4" id="KW-0732">Signal</keyword>
<keyword evidence="6 8" id="KW-0046">Antibiotic resistance</keyword>
<dbReference type="GO" id="GO:0046677">
    <property type="term" value="P:response to antibiotic"/>
    <property type="evidence" value="ECO:0007669"/>
    <property type="project" value="UniProtKB-UniRule"/>
</dbReference>
<comment type="caution">
    <text evidence="10">The sequence shown here is derived from an EMBL/GenBank/DDBJ whole genome shotgun (WGS) entry which is preliminary data.</text>
</comment>
<accession>A0A3E0I1R4</accession>
<evidence type="ECO:0000313" key="11">
    <source>
        <dbReference type="Proteomes" id="UP000256884"/>
    </source>
</evidence>
<feature type="modified residue" description="N6-carboxylysine" evidence="7">
    <location>
        <position position="80"/>
    </location>
</feature>
<sequence length="286" mass="33405">MVRFNYVFIIIVLLFSCKSEEKSKKEKVETKFLVSNQFQKILDSTKLEGAILVYDLHKDVYYSNNFDWCKAGNLPASTFKIPNSIIALEAGVVKNDSAIFKWNGESRYLKIWEQDLTFNEAFHYSCVPCYQEVARKIGVERMKSSLAKLDFGLMDVNETTLDNFWLEGKSKINQFQQIDFLKRLHNSELLISERTDSIMKSMMIMYKSNQYVLRGKTGWSVRGVENNGWFVGYVLVKNRAYFFATNVVPKKNFDMKFFSRERKEVTFKALDELKVLGENKSFVTKQ</sequence>
<dbReference type="GO" id="GO:0071555">
    <property type="term" value="P:cell wall organization"/>
    <property type="evidence" value="ECO:0007669"/>
    <property type="project" value="TreeGrafter"/>
</dbReference>
<dbReference type="EC" id="3.5.2.6" evidence="3 8"/>
<dbReference type="SUPFAM" id="SSF56601">
    <property type="entry name" value="beta-lactamase/transpeptidase-like"/>
    <property type="match status" value="1"/>
</dbReference>
<comment type="catalytic activity">
    <reaction evidence="1 8">
        <text>a beta-lactam + H2O = a substituted beta-amino acid</text>
        <dbReference type="Rhea" id="RHEA:20401"/>
        <dbReference type="ChEBI" id="CHEBI:15377"/>
        <dbReference type="ChEBI" id="CHEBI:35627"/>
        <dbReference type="ChEBI" id="CHEBI:140347"/>
        <dbReference type="EC" id="3.5.2.6"/>
    </reaction>
</comment>
<evidence type="ECO:0000256" key="8">
    <source>
        <dbReference type="RuleBase" id="RU361140"/>
    </source>
</evidence>
<evidence type="ECO:0000256" key="7">
    <source>
        <dbReference type="PIRSR" id="PIRSR602137-50"/>
    </source>
</evidence>
<dbReference type="GO" id="GO:0005886">
    <property type="term" value="C:plasma membrane"/>
    <property type="evidence" value="ECO:0007669"/>
    <property type="project" value="TreeGrafter"/>
</dbReference>
<evidence type="ECO:0000256" key="5">
    <source>
        <dbReference type="ARBA" id="ARBA00022801"/>
    </source>
</evidence>
<dbReference type="Gene3D" id="3.40.710.10">
    <property type="entry name" value="DD-peptidase/beta-lactamase superfamily"/>
    <property type="match status" value="1"/>
</dbReference>
<dbReference type="EMBL" id="QUNS01000003">
    <property type="protein sequence ID" value="REH52490.1"/>
    <property type="molecule type" value="Genomic_DNA"/>
</dbReference>
<feature type="active site" description="Acyl-ester intermediate" evidence="7">
    <location>
        <position position="77"/>
    </location>
</feature>
<dbReference type="Proteomes" id="UP000256884">
    <property type="component" value="Unassembled WGS sequence"/>
</dbReference>
<evidence type="ECO:0000259" key="9">
    <source>
        <dbReference type="Pfam" id="PF00905"/>
    </source>
</evidence>
<evidence type="ECO:0000313" key="10">
    <source>
        <dbReference type="EMBL" id="REH52490.1"/>
    </source>
</evidence>
<evidence type="ECO:0000256" key="2">
    <source>
        <dbReference type="ARBA" id="ARBA00007898"/>
    </source>
</evidence>
<dbReference type="PANTHER" id="PTHR30627:SF6">
    <property type="entry name" value="BETA-LACTAMASE YBXI-RELATED"/>
    <property type="match status" value="1"/>
</dbReference>
<evidence type="ECO:0000256" key="1">
    <source>
        <dbReference type="ARBA" id="ARBA00001526"/>
    </source>
</evidence>
<dbReference type="PROSITE" id="PS51257">
    <property type="entry name" value="PROKAR_LIPOPROTEIN"/>
    <property type="match status" value="1"/>
</dbReference>
<organism evidence="10 11">
    <name type="scientific">Tenacibaculum gallaicum</name>
    <dbReference type="NCBI Taxonomy" id="561505"/>
    <lineage>
        <taxon>Bacteria</taxon>
        <taxon>Pseudomonadati</taxon>
        <taxon>Bacteroidota</taxon>
        <taxon>Flavobacteriia</taxon>
        <taxon>Flavobacteriales</taxon>
        <taxon>Flavobacteriaceae</taxon>
        <taxon>Tenacibaculum</taxon>
    </lineage>
</organism>
<dbReference type="AlphaFoldDB" id="A0A3E0I1R4"/>
<evidence type="ECO:0000256" key="4">
    <source>
        <dbReference type="ARBA" id="ARBA00022729"/>
    </source>
</evidence>
<evidence type="ECO:0000256" key="3">
    <source>
        <dbReference type="ARBA" id="ARBA00012865"/>
    </source>
</evidence>
<gene>
    <name evidence="10" type="ORF">C7448_103225</name>
</gene>
<dbReference type="GO" id="GO:0017001">
    <property type="term" value="P:antibiotic catabolic process"/>
    <property type="evidence" value="ECO:0007669"/>
    <property type="project" value="InterPro"/>
</dbReference>
<keyword evidence="11" id="KW-1185">Reference proteome</keyword>
<dbReference type="InterPro" id="IPR002137">
    <property type="entry name" value="Beta-lactam_class-D_AS"/>
</dbReference>